<keyword evidence="2 4" id="KW-0807">Transducer</keyword>
<feature type="transmembrane region" description="Helical" evidence="6">
    <location>
        <begin position="274"/>
        <end position="295"/>
    </location>
</feature>
<evidence type="ECO:0000256" key="3">
    <source>
        <dbReference type="ARBA" id="ARBA00029447"/>
    </source>
</evidence>
<feature type="transmembrane region" description="Helical" evidence="6">
    <location>
        <begin position="12"/>
        <end position="32"/>
    </location>
</feature>
<dbReference type="InterPro" id="IPR000014">
    <property type="entry name" value="PAS"/>
</dbReference>
<proteinExistence type="inferred from homology"/>
<evidence type="ECO:0000256" key="6">
    <source>
        <dbReference type="SAM" id="Phobius"/>
    </source>
</evidence>
<reference evidence="10 11" key="1">
    <citation type="submission" date="2023-12" db="EMBL/GenBank/DDBJ databases">
        <title>Stenotrophomonas guangdongensis sp. nov., isolated from wilted pepper plants (Capsicum annuum).</title>
        <authorList>
            <person name="Qiu M."/>
            <person name="Li Y."/>
            <person name="Liu Q."/>
            <person name="Zhang X."/>
            <person name="Huang Y."/>
            <person name="Guo R."/>
            <person name="Hu M."/>
            <person name="Zhou J."/>
            <person name="Zhou X."/>
        </authorList>
    </citation>
    <scope>NUCLEOTIDE SEQUENCE [LARGE SCALE GENOMIC DNA]</scope>
    <source>
        <strain evidence="10 11">MH1</strain>
    </source>
</reference>
<dbReference type="Gene3D" id="3.30.450.20">
    <property type="entry name" value="PAS domain"/>
    <property type="match status" value="1"/>
</dbReference>
<evidence type="ECO:0000256" key="1">
    <source>
        <dbReference type="ARBA" id="ARBA00022481"/>
    </source>
</evidence>
<dbReference type="EMBL" id="JAYFUH010000192">
    <property type="protein sequence ID" value="MEA5668122.1"/>
    <property type="molecule type" value="Genomic_DNA"/>
</dbReference>
<name>A0ABU5V476_9GAMM</name>
<dbReference type="PANTHER" id="PTHR43531:SF14">
    <property type="entry name" value="METHYL-ACCEPTING CHEMOTAXIS PROTEIN I-RELATED"/>
    <property type="match status" value="1"/>
</dbReference>
<evidence type="ECO:0000259" key="9">
    <source>
        <dbReference type="PROSITE" id="PS50885"/>
    </source>
</evidence>
<dbReference type="SUPFAM" id="SSF58104">
    <property type="entry name" value="Methyl-accepting chemotaxis protein (MCP) signaling domain"/>
    <property type="match status" value="1"/>
</dbReference>
<dbReference type="Gene3D" id="1.10.287.950">
    <property type="entry name" value="Methyl-accepting chemotaxis protein"/>
    <property type="match status" value="1"/>
</dbReference>
<dbReference type="Proteomes" id="UP001301653">
    <property type="component" value="Unassembled WGS sequence"/>
</dbReference>
<accession>A0ABU5V476</accession>
<dbReference type="InterPro" id="IPR004089">
    <property type="entry name" value="MCPsignal_dom"/>
</dbReference>
<keyword evidence="6" id="KW-1133">Transmembrane helix</keyword>
<evidence type="ECO:0000313" key="10">
    <source>
        <dbReference type="EMBL" id="MEA5668122.1"/>
    </source>
</evidence>
<protein>
    <submittedName>
        <fullName evidence="10">Methyl-accepting chemotaxis protein</fullName>
    </submittedName>
</protein>
<feature type="domain" description="PAS" evidence="8">
    <location>
        <begin position="357"/>
        <end position="389"/>
    </location>
</feature>
<organism evidence="10 11">
    <name type="scientific">Stenotrophomonas capsici</name>
    <dbReference type="NCBI Taxonomy" id="3110230"/>
    <lineage>
        <taxon>Bacteria</taxon>
        <taxon>Pseudomonadati</taxon>
        <taxon>Pseudomonadota</taxon>
        <taxon>Gammaproteobacteria</taxon>
        <taxon>Lysobacterales</taxon>
        <taxon>Lysobacteraceae</taxon>
        <taxon>Stenotrophomonas</taxon>
    </lineage>
</organism>
<dbReference type="PRINTS" id="PR00260">
    <property type="entry name" value="CHEMTRNSDUCR"/>
</dbReference>
<feature type="domain" description="HAMP" evidence="9">
    <location>
        <begin position="296"/>
        <end position="349"/>
    </location>
</feature>
<dbReference type="SUPFAM" id="SSF55785">
    <property type="entry name" value="PYP-like sensor domain (PAS domain)"/>
    <property type="match status" value="1"/>
</dbReference>
<keyword evidence="1" id="KW-0488">Methylation</keyword>
<dbReference type="InterPro" id="IPR035965">
    <property type="entry name" value="PAS-like_dom_sf"/>
</dbReference>
<dbReference type="Gene3D" id="1.20.120.1530">
    <property type="match status" value="1"/>
</dbReference>
<keyword evidence="6" id="KW-0472">Membrane</keyword>
<dbReference type="InterPro" id="IPR004090">
    <property type="entry name" value="Chemotax_Me-accpt_rcpt"/>
</dbReference>
<dbReference type="PANTHER" id="PTHR43531">
    <property type="entry name" value="PROTEIN ICFG"/>
    <property type="match status" value="1"/>
</dbReference>
<feature type="domain" description="HAMP" evidence="9">
    <location>
        <begin position="509"/>
        <end position="561"/>
    </location>
</feature>
<comment type="similarity">
    <text evidence="3">Belongs to the methyl-accepting chemotaxis (MCP) protein family.</text>
</comment>
<dbReference type="SMART" id="SM00304">
    <property type="entry name" value="HAMP"/>
    <property type="match status" value="2"/>
</dbReference>
<keyword evidence="11" id="KW-1185">Reference proteome</keyword>
<dbReference type="PROSITE" id="PS50111">
    <property type="entry name" value="CHEMOTAXIS_TRANSDUC_2"/>
    <property type="match status" value="1"/>
</dbReference>
<feature type="coiled-coil region" evidence="5">
    <location>
        <begin position="36"/>
        <end position="63"/>
    </location>
</feature>
<dbReference type="PROSITE" id="PS50885">
    <property type="entry name" value="HAMP"/>
    <property type="match status" value="2"/>
</dbReference>
<comment type="caution">
    <text evidence="10">The sequence shown here is derived from an EMBL/GenBank/DDBJ whole genome shotgun (WGS) entry which is preliminary data.</text>
</comment>
<evidence type="ECO:0000256" key="5">
    <source>
        <dbReference type="SAM" id="Coils"/>
    </source>
</evidence>
<keyword evidence="6" id="KW-0812">Transmembrane</keyword>
<dbReference type="PROSITE" id="PS50112">
    <property type="entry name" value="PAS"/>
    <property type="match status" value="1"/>
</dbReference>
<keyword evidence="5" id="KW-0175">Coiled coil</keyword>
<dbReference type="SMART" id="SM00283">
    <property type="entry name" value="MA"/>
    <property type="match status" value="1"/>
</dbReference>
<sequence>MKFPLGIAQKLRLSLLALVIGLIVIGSAYAWLSVGMRNADQRLQRYQQDAAQLEALAAAFAEARRAQAEYAMSFSTAAGQAFVAANNRLQAALVPAKGGPGWSEALAKPLRAYVESGQALDERITELGHDADSGMQGELRGAVHEVENLIADYQAPALQVSMLTMRRYEKDFILRREQKYADELSAQVMPFELLLQSTRMPEDVRGQVREAMQRYQGAFLSYAAARYGADSETQAMDDLAAQVMPVITGLQQAQRSSLARQRDEQAAARRWMDAAFAATVLVVGLLLVSLLVLLLRAVERPLADAAAFARAIADDDLDGRLVVRNSHDEIGRLATALMQMQSSLRERIASERLAAQANQRVRQALDVASAAVLVTDAQGRVVYANPALAHSFALADVGWVVEAGCELQALGVQVEVLARQALEEGISVNADVALGNTGFLLRVSPVLEQSRVLGLVMEWQDRRLERVIVNEVAAVVEAAAAGELQGRIVLDDKQGFVHQLGERINALLDSVQAQLGDATRVIGHFARGDLSARMRDDGRGIYAQLRQGLEVAMRQVGGIVASIQHSAGSVQDAVDDMASGTADLSGRVEQQVSDVHDALARVRSVASEARENAGSARHSAAVSEAASEAATRGSEATAAAISGMEQLRASSRHIREIVATVDSLSFQTNLLALNAAVEAARAGSHGRGFAVVAGEVRMLAQRSAEASQQIRVLVDASLQQVEAGARLVDTSGEVMHDISGRVQQVVTAMARIDAGSERQVSAVDDVERLLRRIGEGTRQSGNVARASSQAAAEMRVQAQELAAAAERFVVAGEAEAAKTVAGNGGLRRSA</sequence>
<gene>
    <name evidence="10" type="ORF">VA603_11305</name>
</gene>
<dbReference type="InterPro" id="IPR051310">
    <property type="entry name" value="MCP_chemotaxis"/>
</dbReference>
<feature type="domain" description="Methyl-accepting transducer" evidence="7">
    <location>
        <begin position="566"/>
        <end position="795"/>
    </location>
</feature>
<dbReference type="Pfam" id="PF00672">
    <property type="entry name" value="HAMP"/>
    <property type="match status" value="1"/>
</dbReference>
<evidence type="ECO:0000259" key="8">
    <source>
        <dbReference type="PROSITE" id="PS50112"/>
    </source>
</evidence>
<evidence type="ECO:0000256" key="4">
    <source>
        <dbReference type="PROSITE-ProRule" id="PRU00284"/>
    </source>
</evidence>
<dbReference type="Pfam" id="PF00015">
    <property type="entry name" value="MCPsignal"/>
    <property type="match status" value="1"/>
</dbReference>
<dbReference type="InterPro" id="IPR003660">
    <property type="entry name" value="HAMP_dom"/>
</dbReference>
<evidence type="ECO:0000313" key="11">
    <source>
        <dbReference type="Proteomes" id="UP001301653"/>
    </source>
</evidence>
<evidence type="ECO:0000256" key="2">
    <source>
        <dbReference type="ARBA" id="ARBA00023224"/>
    </source>
</evidence>
<dbReference type="Gene3D" id="6.10.340.10">
    <property type="match status" value="1"/>
</dbReference>
<evidence type="ECO:0000259" key="7">
    <source>
        <dbReference type="PROSITE" id="PS50111"/>
    </source>
</evidence>
<dbReference type="SUPFAM" id="SSF158472">
    <property type="entry name" value="HAMP domain-like"/>
    <property type="match status" value="1"/>
</dbReference>
<dbReference type="RefSeq" id="WP_323438894.1">
    <property type="nucleotide sequence ID" value="NZ_JAYFUH010000192.1"/>
</dbReference>